<dbReference type="KEGG" id="mri:Mal4_24730"/>
<feature type="compositionally biased region" description="Low complexity" evidence="2">
    <location>
        <begin position="81"/>
        <end position="90"/>
    </location>
</feature>
<gene>
    <name evidence="3" type="ORF">Mal4_24730</name>
</gene>
<evidence type="ECO:0000313" key="3">
    <source>
        <dbReference type="EMBL" id="QDU38150.1"/>
    </source>
</evidence>
<dbReference type="AlphaFoldDB" id="A0A517Z6M2"/>
<evidence type="ECO:0000256" key="1">
    <source>
        <dbReference type="ARBA" id="ARBA00022723"/>
    </source>
</evidence>
<feature type="compositionally biased region" description="Basic and acidic residues" evidence="2">
    <location>
        <begin position="71"/>
        <end position="80"/>
    </location>
</feature>
<dbReference type="RefSeq" id="WP_145369464.1">
    <property type="nucleotide sequence ID" value="NZ_CP036275.1"/>
</dbReference>
<accession>A0A517Z6M2</accession>
<dbReference type="OrthoDB" id="211247at2"/>
<keyword evidence="1" id="KW-0479">Metal-binding</keyword>
<feature type="region of interest" description="Disordered" evidence="2">
    <location>
        <begin position="54"/>
        <end position="184"/>
    </location>
</feature>
<organism evidence="3 4">
    <name type="scientific">Maioricimonas rarisocia</name>
    <dbReference type="NCBI Taxonomy" id="2528026"/>
    <lineage>
        <taxon>Bacteria</taxon>
        <taxon>Pseudomonadati</taxon>
        <taxon>Planctomycetota</taxon>
        <taxon>Planctomycetia</taxon>
        <taxon>Planctomycetales</taxon>
        <taxon>Planctomycetaceae</taxon>
        <taxon>Maioricimonas</taxon>
    </lineage>
</organism>
<feature type="compositionally biased region" description="Basic residues" evidence="2">
    <location>
        <begin position="146"/>
        <end position="167"/>
    </location>
</feature>
<protein>
    <submittedName>
        <fullName evidence="3">Uncharacterized protein</fullName>
    </submittedName>
</protein>
<dbReference type="InterPro" id="IPR018527">
    <property type="entry name" value="Rubredoxin_Fe_BS"/>
</dbReference>
<dbReference type="GO" id="GO:0046872">
    <property type="term" value="F:metal ion binding"/>
    <property type="evidence" value="ECO:0007669"/>
    <property type="project" value="UniProtKB-KW"/>
</dbReference>
<evidence type="ECO:0000313" key="4">
    <source>
        <dbReference type="Proteomes" id="UP000320496"/>
    </source>
</evidence>
<proteinExistence type="predicted"/>
<dbReference type="EMBL" id="CP036275">
    <property type="protein sequence ID" value="QDU38150.1"/>
    <property type="molecule type" value="Genomic_DNA"/>
</dbReference>
<dbReference type="PROSITE" id="PS00202">
    <property type="entry name" value="RUBREDOXIN"/>
    <property type="match status" value="1"/>
</dbReference>
<sequence length="184" mass="20038">MKGPGLRLDLEVRRLWRCPTCGVERRVPARQVTVTCGCTDSGTFMQLIEPKRAVRAEPPPLDPFLDIELEPSERRQRPPEVETVSETVEAPPEPAIKVPGELVTPPPEAASTEVAKPKETSPSEPRKSEETRNSGSPPTEDSPEKKKSRGRRRGRGGRGNRRRRGGRGRGGDSGGSSAPSSDKS</sequence>
<name>A0A517Z6M2_9PLAN</name>
<reference evidence="3 4" key="1">
    <citation type="submission" date="2019-02" db="EMBL/GenBank/DDBJ databases">
        <title>Deep-cultivation of Planctomycetes and their phenomic and genomic characterization uncovers novel biology.</title>
        <authorList>
            <person name="Wiegand S."/>
            <person name="Jogler M."/>
            <person name="Boedeker C."/>
            <person name="Pinto D."/>
            <person name="Vollmers J."/>
            <person name="Rivas-Marin E."/>
            <person name="Kohn T."/>
            <person name="Peeters S.H."/>
            <person name="Heuer A."/>
            <person name="Rast P."/>
            <person name="Oberbeckmann S."/>
            <person name="Bunk B."/>
            <person name="Jeske O."/>
            <person name="Meyerdierks A."/>
            <person name="Storesund J.E."/>
            <person name="Kallscheuer N."/>
            <person name="Luecker S."/>
            <person name="Lage O.M."/>
            <person name="Pohl T."/>
            <person name="Merkel B.J."/>
            <person name="Hornburger P."/>
            <person name="Mueller R.-W."/>
            <person name="Bruemmer F."/>
            <person name="Labrenz M."/>
            <person name="Spormann A.M."/>
            <person name="Op den Camp H."/>
            <person name="Overmann J."/>
            <person name="Amann R."/>
            <person name="Jetten M.S.M."/>
            <person name="Mascher T."/>
            <person name="Medema M.H."/>
            <person name="Devos D.P."/>
            <person name="Kaster A.-K."/>
            <person name="Ovreas L."/>
            <person name="Rohde M."/>
            <person name="Galperin M.Y."/>
            <person name="Jogler C."/>
        </authorList>
    </citation>
    <scope>NUCLEOTIDE SEQUENCE [LARGE SCALE GENOMIC DNA]</scope>
    <source>
        <strain evidence="3 4">Mal4</strain>
    </source>
</reference>
<evidence type="ECO:0000256" key="2">
    <source>
        <dbReference type="SAM" id="MobiDB-lite"/>
    </source>
</evidence>
<dbReference type="Proteomes" id="UP000320496">
    <property type="component" value="Chromosome"/>
</dbReference>
<feature type="compositionally biased region" description="Basic and acidic residues" evidence="2">
    <location>
        <begin position="115"/>
        <end position="132"/>
    </location>
</feature>
<keyword evidence="4" id="KW-1185">Reference proteome</keyword>